<sequence length="209" mass="22403">MLKRIAAFMVLLTMVFAFQSNVWAAAVHAEDTVAPSAEEVIRLAENPQMALLNDNFQMAAATGFGGMKIESWFWILSIPISGLGQFLMGDMMKGLLFFFAPVLLGIAASVLVPLLITGAASTGNVAGAAGMAGIIGMVIYAAVLGIWIWNVVDAYFMNQAKMGMASIEDQQKMAAELEQKLTAMVKFAEENQLVAYQGGMGLNHRVAAF</sequence>
<reference evidence="3 4" key="1">
    <citation type="submission" date="2017-09" db="EMBL/GenBank/DDBJ databases">
        <title>Depth-based differentiation of microbial function through sediment-hosted aquifers and enrichment of novel symbionts in the deep terrestrial subsurface.</title>
        <authorList>
            <person name="Probst A.J."/>
            <person name="Ladd B."/>
            <person name="Jarett J.K."/>
            <person name="Geller-Mcgrath D.E."/>
            <person name="Sieber C.M."/>
            <person name="Emerson J.B."/>
            <person name="Anantharaman K."/>
            <person name="Thomas B.C."/>
            <person name="Malmstrom R."/>
            <person name="Stieglmeier M."/>
            <person name="Klingl A."/>
            <person name="Woyke T."/>
            <person name="Ryan C.M."/>
            <person name="Banfield J.F."/>
        </authorList>
    </citation>
    <scope>NUCLEOTIDE SEQUENCE [LARGE SCALE GENOMIC DNA]</scope>
    <source>
        <strain evidence="3">CG17_big_fil_post_rev_8_21_14_2_50_48_46</strain>
    </source>
</reference>
<evidence type="ECO:0000256" key="2">
    <source>
        <dbReference type="SAM" id="SignalP"/>
    </source>
</evidence>
<keyword evidence="1" id="KW-1133">Transmembrane helix</keyword>
<comment type="caution">
    <text evidence="3">The sequence shown here is derived from an EMBL/GenBank/DDBJ whole genome shotgun (WGS) entry which is preliminary data.</text>
</comment>
<dbReference type="AlphaFoldDB" id="A0A2M7FWY9"/>
<feature type="transmembrane region" description="Helical" evidence="1">
    <location>
        <begin position="128"/>
        <end position="152"/>
    </location>
</feature>
<dbReference type="Proteomes" id="UP000231019">
    <property type="component" value="Unassembled WGS sequence"/>
</dbReference>
<feature type="chain" id="PRO_5014785946" evidence="2">
    <location>
        <begin position="25"/>
        <end position="209"/>
    </location>
</feature>
<keyword evidence="1" id="KW-0812">Transmembrane</keyword>
<feature type="transmembrane region" description="Helical" evidence="1">
    <location>
        <begin position="95"/>
        <end position="116"/>
    </location>
</feature>
<protein>
    <submittedName>
        <fullName evidence="3">Uncharacterized protein</fullName>
    </submittedName>
</protein>
<evidence type="ECO:0000256" key="1">
    <source>
        <dbReference type="SAM" id="Phobius"/>
    </source>
</evidence>
<feature type="transmembrane region" description="Helical" evidence="1">
    <location>
        <begin position="71"/>
        <end position="88"/>
    </location>
</feature>
<gene>
    <name evidence="3" type="ORF">COW36_24140</name>
</gene>
<feature type="signal peptide" evidence="2">
    <location>
        <begin position="1"/>
        <end position="24"/>
    </location>
</feature>
<keyword evidence="1" id="KW-0472">Membrane</keyword>
<evidence type="ECO:0000313" key="3">
    <source>
        <dbReference type="EMBL" id="PIW13761.1"/>
    </source>
</evidence>
<evidence type="ECO:0000313" key="4">
    <source>
        <dbReference type="Proteomes" id="UP000231019"/>
    </source>
</evidence>
<organism evidence="3 4">
    <name type="scientific">bacterium (Candidatus Blackallbacteria) CG17_big_fil_post_rev_8_21_14_2_50_48_46</name>
    <dbReference type="NCBI Taxonomy" id="2014261"/>
    <lineage>
        <taxon>Bacteria</taxon>
        <taxon>Candidatus Blackallbacteria</taxon>
    </lineage>
</organism>
<accession>A0A2M7FWY9</accession>
<proteinExistence type="predicted"/>
<dbReference type="EMBL" id="PFFQ01000066">
    <property type="protein sequence ID" value="PIW13761.1"/>
    <property type="molecule type" value="Genomic_DNA"/>
</dbReference>
<keyword evidence="2" id="KW-0732">Signal</keyword>
<name>A0A2M7FWY9_9BACT</name>